<evidence type="ECO:0000313" key="9">
    <source>
        <dbReference type="EMBL" id="RDX92391.1"/>
    </source>
</evidence>
<sequence length="316" mass="35327">MFEGMIGADVEVYVDDMVVKSTSVADHCKALGRVFQILRKHQLKLNPEKCSFEVQAGKILGFMLTKRGIEANSEKCQAIINIGAATDRKDHDTFTIFIPVSQDDRPHIQYPKKGRRLCVDDRERGGFLEVEGNASHPPILTKPTPEIPFVIYILVAEEAVSTTMVQEREGKQYPICFISKILQDAERRYQRIEKATLTLVITSRRLSPYFQGHLVIVRTDPPIKQVLRKPDLGGRMVAWSVQLSEFDILYESRGHIKAQALADFVREMTTETSGGWLLSVDGASNQAGSGAGVILEGPNGVLIEQSLHFEFKANNN</sequence>
<keyword evidence="1" id="KW-0808">Transferase</keyword>
<keyword evidence="10" id="KW-1185">Reference proteome</keyword>
<dbReference type="InterPro" id="IPR041373">
    <property type="entry name" value="RT_RNaseH"/>
</dbReference>
<dbReference type="PANTHER" id="PTHR48475:SF2">
    <property type="entry name" value="RIBONUCLEASE H"/>
    <property type="match status" value="1"/>
</dbReference>
<comment type="caution">
    <text evidence="9">The sequence shown here is derived from an EMBL/GenBank/DDBJ whole genome shotgun (WGS) entry which is preliminary data.</text>
</comment>
<protein>
    <submittedName>
        <fullName evidence="9">Retrovirus-related Pol polyprotein from transposon 17.6</fullName>
    </submittedName>
</protein>
<evidence type="ECO:0000259" key="8">
    <source>
        <dbReference type="Pfam" id="PF17917"/>
    </source>
</evidence>
<feature type="domain" description="Reverse transcriptase" evidence="7">
    <location>
        <begin position="10"/>
        <end position="63"/>
    </location>
</feature>
<evidence type="ECO:0000256" key="5">
    <source>
        <dbReference type="ARBA" id="ARBA00022801"/>
    </source>
</evidence>
<evidence type="ECO:0000313" key="10">
    <source>
        <dbReference type="Proteomes" id="UP000257109"/>
    </source>
</evidence>
<dbReference type="SUPFAM" id="SSF56672">
    <property type="entry name" value="DNA/RNA polymerases"/>
    <property type="match status" value="1"/>
</dbReference>
<evidence type="ECO:0000256" key="1">
    <source>
        <dbReference type="ARBA" id="ARBA00022679"/>
    </source>
</evidence>
<keyword evidence="4" id="KW-0255">Endonuclease</keyword>
<proteinExistence type="predicted"/>
<dbReference type="InterPro" id="IPR043128">
    <property type="entry name" value="Rev_trsase/Diguanyl_cyclase"/>
</dbReference>
<evidence type="ECO:0000256" key="6">
    <source>
        <dbReference type="ARBA" id="ARBA00022918"/>
    </source>
</evidence>
<keyword evidence="5" id="KW-0378">Hydrolase</keyword>
<name>A0A371GPC1_MUCPR</name>
<dbReference type="Pfam" id="PF00078">
    <property type="entry name" value="RVT_1"/>
    <property type="match status" value="1"/>
</dbReference>
<feature type="domain" description="Reverse transcriptase RNase H-like" evidence="8">
    <location>
        <begin position="145"/>
        <end position="246"/>
    </location>
</feature>
<dbReference type="InterPro" id="IPR043502">
    <property type="entry name" value="DNA/RNA_pol_sf"/>
</dbReference>
<keyword evidence="2" id="KW-0548">Nucleotidyltransferase</keyword>
<dbReference type="EMBL" id="QJKJ01004875">
    <property type="protein sequence ID" value="RDX92391.1"/>
    <property type="molecule type" value="Genomic_DNA"/>
</dbReference>
<dbReference type="GO" id="GO:0004519">
    <property type="term" value="F:endonuclease activity"/>
    <property type="evidence" value="ECO:0007669"/>
    <property type="project" value="UniProtKB-KW"/>
</dbReference>
<dbReference type="Proteomes" id="UP000257109">
    <property type="component" value="Unassembled WGS sequence"/>
</dbReference>
<evidence type="ECO:0000256" key="3">
    <source>
        <dbReference type="ARBA" id="ARBA00022722"/>
    </source>
</evidence>
<reference evidence="9" key="1">
    <citation type="submission" date="2018-05" db="EMBL/GenBank/DDBJ databases">
        <title>Draft genome of Mucuna pruriens seed.</title>
        <authorList>
            <person name="Nnadi N.E."/>
            <person name="Vos R."/>
            <person name="Hasami M.H."/>
            <person name="Devisetty U.K."/>
            <person name="Aguiy J.C."/>
        </authorList>
    </citation>
    <scope>NUCLEOTIDE SEQUENCE [LARGE SCALE GENOMIC DNA]</scope>
    <source>
        <strain evidence="9">JCA_2017</strain>
    </source>
</reference>
<evidence type="ECO:0000259" key="7">
    <source>
        <dbReference type="Pfam" id="PF00078"/>
    </source>
</evidence>
<keyword evidence="3" id="KW-0540">Nuclease</keyword>
<dbReference type="AlphaFoldDB" id="A0A371GPC1"/>
<evidence type="ECO:0000256" key="2">
    <source>
        <dbReference type="ARBA" id="ARBA00022695"/>
    </source>
</evidence>
<gene>
    <name evidence="9" type="primary">pol</name>
    <name evidence="9" type="ORF">CR513_25477</name>
</gene>
<accession>A0A371GPC1</accession>
<feature type="non-terminal residue" evidence="9">
    <location>
        <position position="1"/>
    </location>
</feature>
<dbReference type="PANTHER" id="PTHR48475">
    <property type="entry name" value="RIBONUCLEASE H"/>
    <property type="match status" value="1"/>
</dbReference>
<dbReference type="Gene3D" id="3.30.70.270">
    <property type="match status" value="1"/>
</dbReference>
<dbReference type="InterPro" id="IPR000477">
    <property type="entry name" value="RT_dom"/>
</dbReference>
<evidence type="ECO:0000256" key="4">
    <source>
        <dbReference type="ARBA" id="ARBA00022759"/>
    </source>
</evidence>
<dbReference type="GO" id="GO:0016787">
    <property type="term" value="F:hydrolase activity"/>
    <property type="evidence" value="ECO:0007669"/>
    <property type="project" value="UniProtKB-KW"/>
</dbReference>
<dbReference type="OrthoDB" id="6139274at2759"/>
<dbReference type="GO" id="GO:0003964">
    <property type="term" value="F:RNA-directed DNA polymerase activity"/>
    <property type="evidence" value="ECO:0007669"/>
    <property type="project" value="UniProtKB-KW"/>
</dbReference>
<dbReference type="Pfam" id="PF17917">
    <property type="entry name" value="RT_RNaseH"/>
    <property type="match status" value="1"/>
</dbReference>
<keyword evidence="6" id="KW-0695">RNA-directed DNA polymerase</keyword>
<organism evidence="9 10">
    <name type="scientific">Mucuna pruriens</name>
    <name type="common">Velvet bean</name>
    <name type="synonym">Dolichos pruriens</name>
    <dbReference type="NCBI Taxonomy" id="157652"/>
    <lineage>
        <taxon>Eukaryota</taxon>
        <taxon>Viridiplantae</taxon>
        <taxon>Streptophyta</taxon>
        <taxon>Embryophyta</taxon>
        <taxon>Tracheophyta</taxon>
        <taxon>Spermatophyta</taxon>
        <taxon>Magnoliopsida</taxon>
        <taxon>eudicotyledons</taxon>
        <taxon>Gunneridae</taxon>
        <taxon>Pentapetalae</taxon>
        <taxon>rosids</taxon>
        <taxon>fabids</taxon>
        <taxon>Fabales</taxon>
        <taxon>Fabaceae</taxon>
        <taxon>Papilionoideae</taxon>
        <taxon>50 kb inversion clade</taxon>
        <taxon>NPAAA clade</taxon>
        <taxon>indigoferoid/millettioid clade</taxon>
        <taxon>Phaseoleae</taxon>
        <taxon>Mucuna</taxon>
    </lineage>
</organism>